<dbReference type="PROSITE" id="PS50928">
    <property type="entry name" value="ABC_TM1"/>
    <property type="match status" value="1"/>
</dbReference>
<evidence type="ECO:0000256" key="5">
    <source>
        <dbReference type="ARBA" id="ARBA00022989"/>
    </source>
</evidence>
<accession>A0ABY4N2C4</accession>
<feature type="transmembrane region" description="Helical" evidence="7">
    <location>
        <begin position="237"/>
        <end position="254"/>
    </location>
</feature>
<evidence type="ECO:0000313" key="10">
    <source>
        <dbReference type="EMBL" id="UQN28284.1"/>
    </source>
</evidence>
<dbReference type="SUPFAM" id="SSF161098">
    <property type="entry name" value="MetI-like"/>
    <property type="match status" value="1"/>
</dbReference>
<dbReference type="PANTHER" id="PTHR43005:SF2">
    <property type="entry name" value="INTEGRAL MEMBRANE SUGAR TRANSPORT PROTEIN"/>
    <property type="match status" value="1"/>
</dbReference>
<protein>
    <submittedName>
        <fullName evidence="10">Sugar ABC transporter permease</fullName>
    </submittedName>
</protein>
<comment type="similarity">
    <text evidence="7">Belongs to the binding-protein-dependent transport system permease family.</text>
</comment>
<feature type="transmembrane region" description="Helical" evidence="7">
    <location>
        <begin position="133"/>
        <end position="155"/>
    </location>
</feature>
<dbReference type="PANTHER" id="PTHR43005">
    <property type="entry name" value="BLR7065 PROTEIN"/>
    <property type="match status" value="1"/>
</dbReference>
<evidence type="ECO:0000256" key="1">
    <source>
        <dbReference type="ARBA" id="ARBA00004651"/>
    </source>
</evidence>
<dbReference type="Gene3D" id="1.10.3720.10">
    <property type="entry name" value="MetI-like"/>
    <property type="match status" value="1"/>
</dbReference>
<dbReference type="Proteomes" id="UP001055868">
    <property type="component" value="Chromosome"/>
</dbReference>
<evidence type="ECO:0000259" key="9">
    <source>
        <dbReference type="PROSITE" id="PS50928"/>
    </source>
</evidence>
<proteinExistence type="inferred from homology"/>
<sequence>MTTTAAAETPQSRGSSQPRRTAPPRGTAQSRADGWSRRLPLLPAFVFVVICTQIPFLLTIWYSLRSRNLLRPEGEEFVGLQNFLDIFRDSTFRGAALNSILITLACVAVALLLGLGLALLLDRKFLGRGIVRTLLITPFLIMPVAGAMLWSISMFDPTYGLVNWLISLVGVGPVDWTSQLPVFSIVVALVWQWTPFMMLLLLAGLQSQTGDVLEAASMDGASPWQTFRHITLPHLRFYIELSVLLGAIYVVNTFDQIYLMTAGGPGTASANLPFYIYQRAFLGFDIGQSAAMGVVTVVATIIISTLALRLIFRSINAKEQS</sequence>
<feature type="transmembrane region" description="Helical" evidence="7">
    <location>
        <begin position="100"/>
        <end position="121"/>
    </location>
</feature>
<feature type="domain" description="ABC transmembrane type-1" evidence="9">
    <location>
        <begin position="96"/>
        <end position="307"/>
    </location>
</feature>
<keyword evidence="6 7" id="KW-0472">Membrane</keyword>
<feature type="compositionally biased region" description="Polar residues" evidence="8">
    <location>
        <begin position="1"/>
        <end position="19"/>
    </location>
</feature>
<keyword evidence="2 7" id="KW-0813">Transport</keyword>
<gene>
    <name evidence="10" type="ORF">M4486_11550</name>
</gene>
<feature type="transmembrane region" description="Helical" evidence="7">
    <location>
        <begin position="182"/>
        <end position="203"/>
    </location>
</feature>
<dbReference type="RefSeq" id="WP_249477323.1">
    <property type="nucleotide sequence ID" value="NZ_CP097218.1"/>
</dbReference>
<dbReference type="EMBL" id="CP097218">
    <property type="protein sequence ID" value="UQN28284.1"/>
    <property type="molecule type" value="Genomic_DNA"/>
</dbReference>
<evidence type="ECO:0000256" key="8">
    <source>
        <dbReference type="SAM" id="MobiDB-lite"/>
    </source>
</evidence>
<evidence type="ECO:0000256" key="3">
    <source>
        <dbReference type="ARBA" id="ARBA00022475"/>
    </source>
</evidence>
<comment type="subcellular location">
    <subcellularLocation>
        <location evidence="1 7">Cell membrane</location>
        <topology evidence="1 7">Multi-pass membrane protein</topology>
    </subcellularLocation>
</comment>
<evidence type="ECO:0000256" key="6">
    <source>
        <dbReference type="ARBA" id="ARBA00023136"/>
    </source>
</evidence>
<keyword evidence="4 7" id="KW-0812">Transmembrane</keyword>
<dbReference type="CDD" id="cd06261">
    <property type="entry name" value="TM_PBP2"/>
    <property type="match status" value="1"/>
</dbReference>
<evidence type="ECO:0000256" key="4">
    <source>
        <dbReference type="ARBA" id="ARBA00022692"/>
    </source>
</evidence>
<dbReference type="InterPro" id="IPR000515">
    <property type="entry name" value="MetI-like"/>
</dbReference>
<organism evidence="10 11">
    <name type="scientific">Brachybacterium kimchii</name>
    <dbReference type="NCBI Taxonomy" id="2942909"/>
    <lineage>
        <taxon>Bacteria</taxon>
        <taxon>Bacillati</taxon>
        <taxon>Actinomycetota</taxon>
        <taxon>Actinomycetes</taxon>
        <taxon>Micrococcales</taxon>
        <taxon>Dermabacteraceae</taxon>
        <taxon>Brachybacterium</taxon>
    </lineage>
</organism>
<feature type="transmembrane region" description="Helical" evidence="7">
    <location>
        <begin position="290"/>
        <end position="312"/>
    </location>
</feature>
<dbReference type="InterPro" id="IPR035906">
    <property type="entry name" value="MetI-like_sf"/>
</dbReference>
<feature type="region of interest" description="Disordered" evidence="8">
    <location>
        <begin position="1"/>
        <end position="32"/>
    </location>
</feature>
<keyword evidence="11" id="KW-1185">Reference proteome</keyword>
<dbReference type="Pfam" id="PF00528">
    <property type="entry name" value="BPD_transp_1"/>
    <property type="match status" value="1"/>
</dbReference>
<feature type="transmembrane region" description="Helical" evidence="7">
    <location>
        <begin position="41"/>
        <end position="64"/>
    </location>
</feature>
<evidence type="ECO:0000313" key="11">
    <source>
        <dbReference type="Proteomes" id="UP001055868"/>
    </source>
</evidence>
<keyword evidence="5 7" id="KW-1133">Transmembrane helix</keyword>
<name>A0ABY4N2C4_9MICO</name>
<evidence type="ECO:0000256" key="2">
    <source>
        <dbReference type="ARBA" id="ARBA00022448"/>
    </source>
</evidence>
<reference evidence="10" key="1">
    <citation type="submission" date="2022-05" db="EMBL/GenBank/DDBJ databases">
        <title>Genomic analysis of Brachybacterium sp. CBA3104.</title>
        <authorList>
            <person name="Roh S.W."/>
            <person name="Kim Y.B."/>
            <person name="Kim Y."/>
        </authorList>
    </citation>
    <scope>NUCLEOTIDE SEQUENCE</scope>
    <source>
        <strain evidence="10">CBA3104</strain>
    </source>
</reference>
<keyword evidence="3" id="KW-1003">Cell membrane</keyword>
<evidence type="ECO:0000256" key="7">
    <source>
        <dbReference type="RuleBase" id="RU363032"/>
    </source>
</evidence>